<accession>A0A6A6ZLY8</accession>
<dbReference type="SUPFAM" id="SSF101478">
    <property type="entry name" value="ADP-ribosylglycohydrolase"/>
    <property type="match status" value="1"/>
</dbReference>
<proteinExistence type="predicted"/>
<dbReference type="Pfam" id="PF03747">
    <property type="entry name" value="ADP_ribosyl_GH"/>
    <property type="match status" value="1"/>
</dbReference>
<keyword evidence="1" id="KW-0479">Metal-binding</keyword>
<evidence type="ECO:0000256" key="1">
    <source>
        <dbReference type="PIRSR" id="PIRSR605502-1"/>
    </source>
</evidence>
<dbReference type="Proteomes" id="UP000799424">
    <property type="component" value="Unassembled WGS sequence"/>
</dbReference>
<keyword evidence="1" id="KW-0460">Magnesium</keyword>
<feature type="binding site" evidence="1">
    <location>
        <position position="89"/>
    </location>
    <ligand>
        <name>Mg(2+)</name>
        <dbReference type="ChEBI" id="CHEBI:18420"/>
        <label>1</label>
    </ligand>
</feature>
<organism evidence="2 3">
    <name type="scientific">Ophiobolus disseminans</name>
    <dbReference type="NCBI Taxonomy" id="1469910"/>
    <lineage>
        <taxon>Eukaryota</taxon>
        <taxon>Fungi</taxon>
        <taxon>Dikarya</taxon>
        <taxon>Ascomycota</taxon>
        <taxon>Pezizomycotina</taxon>
        <taxon>Dothideomycetes</taxon>
        <taxon>Pleosporomycetidae</taxon>
        <taxon>Pleosporales</taxon>
        <taxon>Pleosporineae</taxon>
        <taxon>Phaeosphaeriaceae</taxon>
        <taxon>Ophiobolus</taxon>
    </lineage>
</organism>
<dbReference type="InterPro" id="IPR005502">
    <property type="entry name" value="Ribosyl_crysJ1"/>
</dbReference>
<dbReference type="GO" id="GO:0046872">
    <property type="term" value="F:metal ion binding"/>
    <property type="evidence" value="ECO:0007669"/>
    <property type="project" value="UniProtKB-KW"/>
</dbReference>
<dbReference type="InterPro" id="IPR036705">
    <property type="entry name" value="Ribosyl_crysJ1_sf"/>
</dbReference>
<dbReference type="PANTHER" id="PTHR16222:SF28">
    <property type="entry name" value="ADP-RIBOSYLGLYCOHYDROLASE"/>
    <property type="match status" value="1"/>
</dbReference>
<dbReference type="PANTHER" id="PTHR16222">
    <property type="entry name" value="ADP-RIBOSYLGLYCOHYDROLASE"/>
    <property type="match status" value="1"/>
</dbReference>
<protein>
    <submittedName>
        <fullName evidence="2">Uncharacterized protein</fullName>
    </submittedName>
</protein>
<dbReference type="EMBL" id="MU006238">
    <property type="protein sequence ID" value="KAF2821257.1"/>
    <property type="molecule type" value="Genomic_DNA"/>
</dbReference>
<keyword evidence="3" id="KW-1185">Reference proteome</keyword>
<name>A0A6A6ZLY8_9PLEO</name>
<dbReference type="Gene3D" id="1.10.4080.10">
    <property type="entry name" value="ADP-ribosylation/Crystallin J1"/>
    <property type="match status" value="1"/>
</dbReference>
<evidence type="ECO:0000313" key="3">
    <source>
        <dbReference type="Proteomes" id="UP000799424"/>
    </source>
</evidence>
<gene>
    <name evidence="2" type="ORF">CC86DRAFT_411554</name>
</gene>
<dbReference type="OrthoDB" id="2021138at2759"/>
<reference evidence="2" key="1">
    <citation type="journal article" date="2020" name="Stud. Mycol.">
        <title>101 Dothideomycetes genomes: a test case for predicting lifestyles and emergence of pathogens.</title>
        <authorList>
            <person name="Haridas S."/>
            <person name="Albert R."/>
            <person name="Binder M."/>
            <person name="Bloem J."/>
            <person name="Labutti K."/>
            <person name="Salamov A."/>
            <person name="Andreopoulos B."/>
            <person name="Baker S."/>
            <person name="Barry K."/>
            <person name="Bills G."/>
            <person name="Bluhm B."/>
            <person name="Cannon C."/>
            <person name="Castanera R."/>
            <person name="Culley D."/>
            <person name="Daum C."/>
            <person name="Ezra D."/>
            <person name="Gonzalez J."/>
            <person name="Henrissat B."/>
            <person name="Kuo A."/>
            <person name="Liang C."/>
            <person name="Lipzen A."/>
            <person name="Lutzoni F."/>
            <person name="Magnuson J."/>
            <person name="Mondo S."/>
            <person name="Nolan M."/>
            <person name="Ohm R."/>
            <person name="Pangilinan J."/>
            <person name="Park H.-J."/>
            <person name="Ramirez L."/>
            <person name="Alfaro M."/>
            <person name="Sun H."/>
            <person name="Tritt A."/>
            <person name="Yoshinaga Y."/>
            <person name="Zwiers L.-H."/>
            <person name="Turgeon B."/>
            <person name="Goodwin S."/>
            <person name="Spatafora J."/>
            <person name="Crous P."/>
            <person name="Grigoriev I."/>
        </authorList>
    </citation>
    <scope>NUCLEOTIDE SEQUENCE</scope>
    <source>
        <strain evidence="2">CBS 113818</strain>
    </source>
</reference>
<dbReference type="AlphaFoldDB" id="A0A6A6ZLY8"/>
<sequence>MLPRKKKAKLSPLAFLDSYTFVRQTVVDKIYGCIIDSALGDTIGLYTEFLTKAKSEKIYKDRKFQLVQPATKLYPDGHRKFAPCVWTDDTDQALLIILSYLYNYTHVLANTPTKTDSTASASNSLGKDFAARLQIWISQGLLALDRHACGIGALVGSVVDDVKYVGNPTEIATRKWIKTKRKAAPNGSLMRTHPIGVIGVGMSEE</sequence>
<dbReference type="InterPro" id="IPR050792">
    <property type="entry name" value="ADP-ribosylglycohydrolase"/>
</dbReference>
<feature type="binding site" evidence="1">
    <location>
        <position position="88"/>
    </location>
    <ligand>
        <name>Mg(2+)</name>
        <dbReference type="ChEBI" id="CHEBI:18420"/>
        <label>1</label>
    </ligand>
</feature>
<comment type="cofactor">
    <cofactor evidence="1">
        <name>Mg(2+)</name>
        <dbReference type="ChEBI" id="CHEBI:18420"/>
    </cofactor>
    <text evidence="1">Binds 2 magnesium ions per subunit.</text>
</comment>
<evidence type="ECO:0000313" key="2">
    <source>
        <dbReference type="EMBL" id="KAF2821257.1"/>
    </source>
</evidence>
<feature type="binding site" evidence="1">
    <location>
        <position position="87"/>
    </location>
    <ligand>
        <name>Mg(2+)</name>
        <dbReference type="ChEBI" id="CHEBI:18420"/>
        <label>1</label>
    </ligand>
</feature>